<reference evidence="2 3" key="1">
    <citation type="submission" date="2019-04" db="EMBL/GenBank/DDBJ databases">
        <authorList>
            <consortium name="DOE Joint Genome Institute"/>
            <person name="Mondo S."/>
            <person name="Kjaerbolling I."/>
            <person name="Vesth T."/>
            <person name="Frisvad J.C."/>
            <person name="Nybo J.L."/>
            <person name="Theobald S."/>
            <person name="Kildgaard S."/>
            <person name="Isbrandt T."/>
            <person name="Kuo A."/>
            <person name="Sato A."/>
            <person name="Lyhne E.K."/>
            <person name="Kogle M.E."/>
            <person name="Wiebenga A."/>
            <person name="Kun R.S."/>
            <person name="Lubbers R.J."/>
            <person name="Makela M.R."/>
            <person name="Barry K."/>
            <person name="Chovatia M."/>
            <person name="Clum A."/>
            <person name="Daum C."/>
            <person name="Haridas S."/>
            <person name="He G."/>
            <person name="LaButti K."/>
            <person name="Lipzen A."/>
            <person name="Riley R."/>
            <person name="Salamov A."/>
            <person name="Simmons B.A."/>
            <person name="Magnuson J.K."/>
            <person name="Henrissat B."/>
            <person name="Mortensen U.H."/>
            <person name="Larsen T.O."/>
            <person name="Devries R.P."/>
            <person name="Grigoriev I.V."/>
            <person name="Machida M."/>
            <person name="Baker S.E."/>
            <person name="Andersen M.R."/>
            <person name="Cantor M.N."/>
            <person name="Hua S.X."/>
        </authorList>
    </citation>
    <scope>NUCLEOTIDE SEQUENCE [LARGE SCALE GENOMIC DNA]</scope>
    <source>
        <strain evidence="2 3">CBS 117616</strain>
    </source>
</reference>
<keyword evidence="1" id="KW-1133">Transmembrane helix</keyword>
<dbReference type="Proteomes" id="UP000325395">
    <property type="component" value="Unassembled WGS sequence"/>
</dbReference>
<accession>A0ABQ6X274</accession>
<evidence type="ECO:0000256" key="1">
    <source>
        <dbReference type="SAM" id="Phobius"/>
    </source>
</evidence>
<keyword evidence="1" id="KW-0472">Membrane</keyword>
<evidence type="ECO:0000313" key="2">
    <source>
        <dbReference type="EMBL" id="KAE8423422.1"/>
    </source>
</evidence>
<organism evidence="2 3">
    <name type="scientific">Aspergillus pseudocaelatus</name>
    <dbReference type="NCBI Taxonomy" id="1825620"/>
    <lineage>
        <taxon>Eukaryota</taxon>
        <taxon>Fungi</taxon>
        <taxon>Dikarya</taxon>
        <taxon>Ascomycota</taxon>
        <taxon>Pezizomycotina</taxon>
        <taxon>Eurotiomycetes</taxon>
        <taxon>Eurotiomycetidae</taxon>
        <taxon>Eurotiales</taxon>
        <taxon>Aspergillaceae</taxon>
        <taxon>Aspergillus</taxon>
        <taxon>Aspergillus subgen. Circumdati</taxon>
    </lineage>
</organism>
<keyword evidence="3" id="KW-1185">Reference proteome</keyword>
<feature type="transmembrane region" description="Helical" evidence="1">
    <location>
        <begin position="28"/>
        <end position="44"/>
    </location>
</feature>
<proteinExistence type="predicted"/>
<gene>
    <name evidence="2" type="ORF">BDV36DRAFT_243501</name>
</gene>
<sequence>MCGFNEKCVGYGISDSNAEDNLRASEKTLPMAYVVVALLVKLRVVKKKLRKRRICK</sequence>
<name>A0ABQ6X274_9EURO</name>
<keyword evidence="1" id="KW-0812">Transmembrane</keyword>
<protein>
    <submittedName>
        <fullName evidence="2">Uncharacterized protein</fullName>
    </submittedName>
</protein>
<dbReference type="EMBL" id="ML735689">
    <property type="protein sequence ID" value="KAE8423422.1"/>
    <property type="molecule type" value="Genomic_DNA"/>
</dbReference>
<evidence type="ECO:0000313" key="3">
    <source>
        <dbReference type="Proteomes" id="UP000325395"/>
    </source>
</evidence>